<dbReference type="PANTHER" id="PTHR47926:SF452">
    <property type="entry name" value="PENTATRICOPEPTIDE REPEAT-CONTAINING PROTEIN"/>
    <property type="match status" value="1"/>
</dbReference>
<evidence type="ECO:0000256" key="4">
    <source>
        <dbReference type="SAM" id="MobiDB-lite"/>
    </source>
</evidence>
<dbReference type="PROSITE" id="PS51375">
    <property type="entry name" value="PPR"/>
    <property type="match status" value="1"/>
</dbReference>
<accession>A5CBQ1</accession>
<keyword evidence="3" id="KW-0805">Transcription regulation</keyword>
<dbReference type="NCBIfam" id="TIGR00756">
    <property type="entry name" value="PPR"/>
    <property type="match status" value="1"/>
</dbReference>
<keyword evidence="3" id="KW-0678">Repressor</keyword>
<evidence type="ECO:0000256" key="2">
    <source>
        <dbReference type="PROSITE-ProRule" id="PRU00708"/>
    </source>
</evidence>
<feature type="domain" description="Ssl1-like" evidence="6">
    <location>
        <begin position="192"/>
        <end position="241"/>
    </location>
</feature>
<dbReference type="PANTHER" id="PTHR47926">
    <property type="entry name" value="PENTATRICOPEPTIDE REPEAT-CONTAINING PROTEIN"/>
    <property type="match status" value="1"/>
</dbReference>
<organism evidence="7">
    <name type="scientific">Vitis vinifera</name>
    <name type="common">Grape</name>
    <dbReference type="NCBI Taxonomy" id="29760"/>
    <lineage>
        <taxon>Eukaryota</taxon>
        <taxon>Viridiplantae</taxon>
        <taxon>Streptophyta</taxon>
        <taxon>Embryophyta</taxon>
        <taxon>Tracheophyta</taxon>
        <taxon>Spermatophyta</taxon>
        <taxon>Magnoliopsida</taxon>
        <taxon>eudicotyledons</taxon>
        <taxon>Gunneridae</taxon>
        <taxon>Pentapetalae</taxon>
        <taxon>rosids</taxon>
        <taxon>Vitales</taxon>
        <taxon>Vitaceae</taxon>
        <taxon>Viteae</taxon>
        <taxon>Vitis</taxon>
    </lineage>
</organism>
<dbReference type="EMBL" id="AM489237">
    <property type="protein sequence ID" value="CAN64423.1"/>
    <property type="molecule type" value="Genomic_DNA"/>
</dbReference>
<comment type="subunit">
    <text evidence="3">Homodimers and heterodimers.</text>
</comment>
<comment type="subcellular location">
    <subcellularLocation>
        <location evidence="3">Nucleus</location>
    </subcellularLocation>
</comment>
<reference evidence="7" key="1">
    <citation type="journal article" date="2007" name="PLoS ONE">
        <title>The first genome sequence of an elite grapevine cultivar (Pinot noir Vitis vinifera L.): coping with a highly heterozygous genome.</title>
        <authorList>
            <person name="Velasco R."/>
            <person name="Zharkikh A."/>
            <person name="Troggio M."/>
            <person name="Cartwright D.A."/>
            <person name="Cestaro A."/>
            <person name="Pruss D."/>
            <person name="Pindo M."/>
            <person name="FitzGerald L.M."/>
            <person name="Vezzulli S."/>
            <person name="Reid J."/>
            <person name="Malacarne G."/>
            <person name="Iliev D."/>
            <person name="Coppola G."/>
            <person name="Wardell B."/>
            <person name="Micheletti D."/>
            <person name="Macalma T."/>
            <person name="Facci M."/>
            <person name="Mitchell J.T."/>
            <person name="Perazzolli M."/>
            <person name="Eldredge G."/>
            <person name="Gatto P."/>
            <person name="Oyzerski R."/>
            <person name="Moretto M."/>
            <person name="Gutin N."/>
            <person name="Stefanini M."/>
            <person name="Chen Y."/>
            <person name="Segala C."/>
            <person name="Davenport C."/>
            <person name="Dematte L."/>
            <person name="Mraz A."/>
            <person name="Battilana J."/>
            <person name="Stormo K."/>
            <person name="Costa F."/>
            <person name="Tao Q."/>
            <person name="Si-Ammour A."/>
            <person name="Harkins T."/>
            <person name="Lackey A."/>
            <person name="Perbost C."/>
            <person name="Taillon B."/>
            <person name="Stella A."/>
            <person name="Solovyev V."/>
            <person name="Fawcett J.A."/>
            <person name="Sterck L."/>
            <person name="Vandepoele K."/>
            <person name="Grando S.M."/>
            <person name="Toppo S."/>
            <person name="Moser C."/>
            <person name="Lanchbury J."/>
            <person name="Bogden R."/>
            <person name="Skolnick M."/>
            <person name="Sgaramella V."/>
            <person name="Bhatnagar S.K."/>
            <person name="Fontana P."/>
            <person name="Gutin A."/>
            <person name="Van de Peer Y."/>
            <person name="Salamini F."/>
            <person name="Viola R."/>
        </authorList>
    </citation>
    <scope>NUCLEOTIDE SEQUENCE</scope>
</reference>
<name>A5CBQ1_VITVI</name>
<dbReference type="Gene3D" id="3.60.10.10">
    <property type="entry name" value="Endonuclease/exonuclease/phosphatase"/>
    <property type="match status" value="1"/>
</dbReference>
<keyword evidence="3" id="KW-0927">Auxin signaling pathway</keyword>
<feature type="compositionally biased region" description="Polar residues" evidence="4">
    <location>
        <begin position="269"/>
        <end position="280"/>
    </location>
</feature>
<dbReference type="GO" id="GO:0003723">
    <property type="term" value="F:RNA binding"/>
    <property type="evidence" value="ECO:0007669"/>
    <property type="project" value="InterPro"/>
</dbReference>
<dbReference type="AlphaFoldDB" id="A5CBQ1"/>
<dbReference type="GO" id="GO:0009734">
    <property type="term" value="P:auxin-activated signaling pathway"/>
    <property type="evidence" value="ECO:0007669"/>
    <property type="project" value="UniProtKB-UniRule"/>
</dbReference>
<dbReference type="InterPro" id="IPR002885">
    <property type="entry name" value="PPR_rpt"/>
</dbReference>
<comment type="similarity">
    <text evidence="3">Belongs to the Aux/IAA family.</text>
</comment>
<evidence type="ECO:0000256" key="1">
    <source>
        <dbReference type="ARBA" id="ARBA00022737"/>
    </source>
</evidence>
<dbReference type="Pfam" id="PF02309">
    <property type="entry name" value="AUX_IAA"/>
    <property type="match status" value="1"/>
</dbReference>
<dbReference type="InterPro" id="IPR046960">
    <property type="entry name" value="PPR_At4g14850-like_plant"/>
</dbReference>
<dbReference type="InterPro" id="IPR011990">
    <property type="entry name" value="TPR-like_helical_dom_sf"/>
</dbReference>
<evidence type="ECO:0000256" key="3">
    <source>
        <dbReference type="RuleBase" id="RU004549"/>
    </source>
</evidence>
<keyword evidence="3" id="KW-0804">Transcription</keyword>
<sequence>MVDFSQHWFVGPRSVSCRRKFTLSALWAPGENLPSSQHFTSTRHQTLWAPGLASMSHGKQIHAHLIRTRLYQDLVVDNALVNMYAKCGCIGYAYDIFNKMMNAIGIKPDSVTFIGLLTACNHATAKPKPIPSPSLSTRVVGRLDANRFSAISSGPHDGFGICDIVASSIKAATKVIEDLQEKLEVALQTMKQSVVHTRKEFFDQDPFSQIGLVTIKDGLAQCLTDLGGSPDSHVKALMASDIPSISSPNTGLSVAFNPISTQPRKKDSSAPSFDLNQAASTEDDRADGSHNLGDFPIDHEAEHSPENRCMFTTSASRELFNSVDNVITFKPVDFNLIRHQVRSCIARKFSSVIGDKLSIQIEDEALEKMFSCFTTGQCSSHRFLGREGLTESHLMDIPHGSEYMLTYEDQNEDTSRSRPLVLRWSNEELRFSTGNDGVTRLQHCLKLWSAYYGVPRSSTSYHSKSMGTVDYIWHIEEFVLVRVLETLPVDVLRKIGGLSSEKWSSDHPALGTVDCGAYHVTDSRVDGLGVSFCIEGSLEDANVTRPIPAEQAVLIANSSSHGELASPNGSLIAAGSEG</sequence>
<dbReference type="Gene3D" id="1.25.40.10">
    <property type="entry name" value="Tetratricopeptide repeat domain"/>
    <property type="match status" value="1"/>
</dbReference>
<feature type="region of interest" description="Disordered" evidence="4">
    <location>
        <begin position="253"/>
        <end position="304"/>
    </location>
</feature>
<evidence type="ECO:0000259" key="5">
    <source>
        <dbReference type="Pfam" id="PF02309"/>
    </source>
</evidence>
<feature type="repeat" description="PPR" evidence="2">
    <location>
        <begin position="73"/>
        <end position="108"/>
    </location>
</feature>
<proteinExistence type="inferred from homology"/>
<dbReference type="Gene3D" id="3.40.50.410">
    <property type="entry name" value="von Willebrand factor, type A domain"/>
    <property type="match status" value="1"/>
</dbReference>
<evidence type="ECO:0000259" key="6">
    <source>
        <dbReference type="Pfam" id="PF04056"/>
    </source>
</evidence>
<comment type="function">
    <text evidence="3">Aux/IAA proteins are short-lived transcriptional factors that function as repressors of early auxin response genes at low auxin concentrations.</text>
</comment>
<evidence type="ECO:0000313" key="7">
    <source>
        <dbReference type="EMBL" id="CAN64423.1"/>
    </source>
</evidence>
<feature type="compositionally biased region" description="Polar residues" evidence="4">
    <location>
        <begin position="253"/>
        <end position="262"/>
    </location>
</feature>
<dbReference type="Pfam" id="PF04056">
    <property type="entry name" value="Ssl1"/>
    <property type="match status" value="1"/>
</dbReference>
<dbReference type="InterPro" id="IPR007198">
    <property type="entry name" value="Ssl1-like"/>
</dbReference>
<feature type="domain" description="AUX/IAA" evidence="5">
    <location>
        <begin position="364"/>
        <end position="413"/>
    </location>
</feature>
<dbReference type="InterPro" id="IPR036465">
    <property type="entry name" value="vWFA_dom_sf"/>
</dbReference>
<keyword evidence="1" id="KW-0677">Repeat</keyword>
<protein>
    <recommendedName>
        <fullName evidence="3">Auxin-responsive protein</fullName>
    </recommendedName>
</protein>
<gene>
    <name evidence="7" type="ORF">VITISV_032275</name>
</gene>
<dbReference type="GO" id="GO:0009451">
    <property type="term" value="P:RNA modification"/>
    <property type="evidence" value="ECO:0007669"/>
    <property type="project" value="InterPro"/>
</dbReference>
<keyword evidence="3" id="KW-0539">Nucleus</keyword>
<dbReference type="ExpressionAtlas" id="A5CBQ1">
    <property type="expression patterns" value="baseline and differential"/>
</dbReference>
<dbReference type="InterPro" id="IPR033389">
    <property type="entry name" value="AUX/IAA_dom"/>
</dbReference>
<dbReference type="InterPro" id="IPR036691">
    <property type="entry name" value="Endo/exonu/phosph_ase_sf"/>
</dbReference>
<dbReference type="GO" id="GO:0005634">
    <property type="term" value="C:nucleus"/>
    <property type="evidence" value="ECO:0007669"/>
    <property type="project" value="UniProtKB-SubCell"/>
</dbReference>